<dbReference type="OrthoDB" id="125255at2759"/>
<dbReference type="EMBL" id="KI914135">
    <property type="protein sequence ID" value="ETV90042.1"/>
    <property type="molecule type" value="Genomic_DNA"/>
</dbReference>
<sequence>MKLKVDREVKLRLTFDTAEGTLVLTNLKCWVAVTPLHDGLGDSLLVATSWRAWGIAPIRCLHLRGVRRVFTILISCVVKRRH</sequence>
<reference evidence="1" key="1">
    <citation type="submission" date="2013-12" db="EMBL/GenBank/DDBJ databases">
        <title>The Genome Sequence of Aphanomyces invadans NJM9701.</title>
        <authorList>
            <consortium name="The Broad Institute Genomics Platform"/>
            <person name="Russ C."/>
            <person name="Tyler B."/>
            <person name="van West P."/>
            <person name="Dieguez-Uribeondo J."/>
            <person name="Young S.K."/>
            <person name="Zeng Q."/>
            <person name="Gargeya S."/>
            <person name="Fitzgerald M."/>
            <person name="Abouelleil A."/>
            <person name="Alvarado L."/>
            <person name="Chapman S.B."/>
            <person name="Gainer-Dewar J."/>
            <person name="Goldberg J."/>
            <person name="Griggs A."/>
            <person name="Gujja S."/>
            <person name="Hansen M."/>
            <person name="Howarth C."/>
            <person name="Imamovic A."/>
            <person name="Ireland A."/>
            <person name="Larimer J."/>
            <person name="McCowan C."/>
            <person name="Murphy C."/>
            <person name="Pearson M."/>
            <person name="Poon T.W."/>
            <person name="Priest M."/>
            <person name="Roberts A."/>
            <person name="Saif S."/>
            <person name="Shea T."/>
            <person name="Sykes S."/>
            <person name="Wortman J."/>
            <person name="Nusbaum C."/>
            <person name="Birren B."/>
        </authorList>
    </citation>
    <scope>NUCLEOTIDE SEQUENCE [LARGE SCALE GENOMIC DNA]</scope>
    <source>
        <strain evidence="1">NJM9701</strain>
    </source>
</reference>
<dbReference type="GeneID" id="20092177"/>
<evidence type="ECO:0000313" key="1">
    <source>
        <dbReference type="EMBL" id="ETV90042.1"/>
    </source>
</evidence>
<dbReference type="VEuPathDB" id="FungiDB:H310_15127"/>
<dbReference type="AlphaFoldDB" id="A0A024T9N3"/>
<protein>
    <submittedName>
        <fullName evidence="1">Uncharacterized protein</fullName>
    </submittedName>
</protein>
<proteinExistence type="predicted"/>
<name>A0A024T9N3_9STRA</name>
<accession>A0A024T9N3</accession>
<dbReference type="RefSeq" id="XP_008881325.1">
    <property type="nucleotide sequence ID" value="XM_008883103.1"/>
</dbReference>
<gene>
    <name evidence="1" type="ORF">H310_15127</name>
</gene>
<organism evidence="1">
    <name type="scientific">Aphanomyces invadans</name>
    <dbReference type="NCBI Taxonomy" id="157072"/>
    <lineage>
        <taxon>Eukaryota</taxon>
        <taxon>Sar</taxon>
        <taxon>Stramenopiles</taxon>
        <taxon>Oomycota</taxon>
        <taxon>Saprolegniomycetes</taxon>
        <taxon>Saprolegniales</taxon>
        <taxon>Verrucalvaceae</taxon>
        <taxon>Aphanomyces</taxon>
    </lineage>
</organism>